<dbReference type="Ensembl" id="ENSEEET00000036053.2">
    <property type="protein sequence ID" value="ENSEEEP00000035632.1"/>
    <property type="gene ID" value="ENSEEEG00000016965.2"/>
</dbReference>
<reference evidence="7" key="2">
    <citation type="journal article" date="2017" name="Sci. Adv.">
        <title>A tail of two voltages: Proteomic comparison of the three electric organs of the electric eel.</title>
        <authorList>
            <person name="Traeger L.L."/>
            <person name="Sabat G."/>
            <person name="Barrett-Wilt G.A."/>
            <person name="Wells G.B."/>
            <person name="Sussman M.R."/>
        </authorList>
    </citation>
    <scope>NUCLEOTIDE SEQUENCE [LARGE SCALE GENOMIC DNA]</scope>
</reference>
<sequence>MTAGTVVITGGILAAVILLCIIVVLCYCRLQYYCCKKDGSDPDSTSCSQTQLARDASSLPRVDGAGVAPLPLSPRSAPAGAFCPVCSPYGSSLYIRTPGEACNGAMRIAYTPAHHDSLSLSLTLPSTHGALPNSHTLPDFYSSTRAISTEV</sequence>
<reference evidence="6" key="5">
    <citation type="submission" date="2025-09" db="UniProtKB">
        <authorList>
            <consortium name="Ensembl"/>
        </authorList>
    </citation>
    <scope>IDENTIFICATION</scope>
</reference>
<evidence type="ECO:0000256" key="5">
    <source>
        <dbReference type="ARBA" id="ARBA00023136"/>
    </source>
</evidence>
<evidence type="ECO:0000256" key="2">
    <source>
        <dbReference type="ARBA" id="ARBA00006760"/>
    </source>
</evidence>
<evidence type="ECO:0000256" key="1">
    <source>
        <dbReference type="ARBA" id="ARBA00004167"/>
    </source>
</evidence>
<dbReference type="OrthoDB" id="9937973at2759"/>
<reference evidence="6" key="4">
    <citation type="submission" date="2025-08" db="UniProtKB">
        <authorList>
            <consortium name="Ensembl"/>
        </authorList>
    </citation>
    <scope>IDENTIFICATION</scope>
</reference>
<evidence type="ECO:0000313" key="6">
    <source>
        <dbReference type="Ensembl" id="ENSEEEP00000035632.1"/>
    </source>
</evidence>
<dbReference type="GO" id="GO:0016020">
    <property type="term" value="C:membrane"/>
    <property type="evidence" value="ECO:0007669"/>
    <property type="project" value="UniProtKB-SubCell"/>
</dbReference>
<name>A0A4W4GGZ6_ELEEL</name>
<keyword evidence="7" id="KW-1185">Reference proteome</keyword>
<gene>
    <name evidence="6" type="primary">FAM163A</name>
</gene>
<evidence type="ECO:0000256" key="3">
    <source>
        <dbReference type="ARBA" id="ARBA00022692"/>
    </source>
</evidence>
<dbReference type="RefSeq" id="XP_026861328.1">
    <property type="nucleotide sequence ID" value="XM_027005527.2"/>
</dbReference>
<dbReference type="Proteomes" id="UP000314983">
    <property type="component" value="Chromosome 26"/>
</dbReference>
<reference evidence="7" key="1">
    <citation type="journal article" date="2014" name="Science">
        <title>Nonhuman genetics. Genomic basis for the convergent evolution of electric organs.</title>
        <authorList>
            <person name="Gallant J.R."/>
            <person name="Traeger L.L."/>
            <person name="Volkening J.D."/>
            <person name="Moffett H."/>
            <person name="Chen P.H."/>
            <person name="Novina C.D."/>
            <person name="Phillips G.N.Jr."/>
            <person name="Anand R."/>
            <person name="Wells G.B."/>
            <person name="Pinch M."/>
            <person name="Guth R."/>
            <person name="Unguez G.A."/>
            <person name="Albert J.S."/>
            <person name="Zakon H.H."/>
            <person name="Samanta M.P."/>
            <person name="Sussman M.R."/>
        </authorList>
    </citation>
    <scope>NUCLEOTIDE SEQUENCE [LARGE SCALE GENOMIC DNA]</scope>
</reference>
<dbReference type="RefSeq" id="XP_035379040.1">
    <property type="nucleotide sequence ID" value="XM_035523147.1"/>
</dbReference>
<dbReference type="InterPro" id="IPR029379">
    <property type="entry name" value="FAM163"/>
</dbReference>
<reference evidence="6" key="3">
    <citation type="submission" date="2020-05" db="EMBL/GenBank/DDBJ databases">
        <title>Electrophorus electricus (electric eel) genome, fEleEle1, primary haplotype.</title>
        <authorList>
            <person name="Myers G."/>
            <person name="Meyer A."/>
            <person name="Fedrigo O."/>
            <person name="Formenti G."/>
            <person name="Rhie A."/>
            <person name="Tracey A."/>
            <person name="Sims Y."/>
            <person name="Jarvis E.D."/>
        </authorList>
    </citation>
    <scope>NUCLEOTIDE SEQUENCE [LARGE SCALE GENOMIC DNA]</scope>
</reference>
<dbReference type="AlphaFoldDB" id="A0A4W4GGZ6"/>
<dbReference type="PANTHER" id="PTHR31914">
    <property type="entry name" value="PROTEIN FAM163A"/>
    <property type="match status" value="1"/>
</dbReference>
<dbReference type="RefSeq" id="XP_026861327.1">
    <property type="nucleotide sequence ID" value="XM_027005526.2"/>
</dbReference>
<dbReference type="PANTHER" id="PTHR31914:SF2">
    <property type="entry name" value="PROTEIN FAM163A"/>
    <property type="match status" value="1"/>
</dbReference>
<keyword evidence="4" id="KW-1133">Transmembrane helix</keyword>
<evidence type="ECO:0000256" key="4">
    <source>
        <dbReference type="ARBA" id="ARBA00022989"/>
    </source>
</evidence>
<accession>A0A4W4GGZ6</accession>
<organism evidence="6 7">
    <name type="scientific">Electrophorus electricus</name>
    <name type="common">Electric eel</name>
    <name type="synonym">Gymnotus electricus</name>
    <dbReference type="NCBI Taxonomy" id="8005"/>
    <lineage>
        <taxon>Eukaryota</taxon>
        <taxon>Metazoa</taxon>
        <taxon>Chordata</taxon>
        <taxon>Craniata</taxon>
        <taxon>Vertebrata</taxon>
        <taxon>Euteleostomi</taxon>
        <taxon>Actinopterygii</taxon>
        <taxon>Neopterygii</taxon>
        <taxon>Teleostei</taxon>
        <taxon>Ostariophysi</taxon>
        <taxon>Gymnotiformes</taxon>
        <taxon>Gymnotoidei</taxon>
        <taxon>Gymnotidae</taxon>
        <taxon>Electrophorus</taxon>
    </lineage>
</organism>
<keyword evidence="5" id="KW-0472">Membrane</keyword>
<comment type="similarity">
    <text evidence="2">Belongs to the FAM163 family.</text>
</comment>
<keyword evidence="3" id="KW-0812">Transmembrane</keyword>
<evidence type="ECO:0008006" key="8">
    <source>
        <dbReference type="Google" id="ProtNLM"/>
    </source>
</evidence>
<evidence type="ECO:0000313" key="7">
    <source>
        <dbReference type="Proteomes" id="UP000314983"/>
    </source>
</evidence>
<dbReference type="Pfam" id="PF15069">
    <property type="entry name" value="FAM163"/>
    <property type="match status" value="1"/>
</dbReference>
<dbReference type="InterPro" id="IPR040281">
    <property type="entry name" value="FAM163A"/>
</dbReference>
<dbReference type="GeneTree" id="ENSGT00940000159228"/>
<dbReference type="OMA" id="CGQPCGV"/>
<proteinExistence type="inferred from homology"/>
<dbReference type="GeneID" id="113574531"/>
<comment type="subcellular location">
    <subcellularLocation>
        <location evidence="1">Membrane</location>
        <topology evidence="1">Single-pass membrane protein</topology>
    </subcellularLocation>
</comment>
<protein>
    <recommendedName>
        <fullName evidence="8">Family with sequence similarity 163 member A</fullName>
    </recommendedName>
</protein>